<reference evidence="2" key="1">
    <citation type="submission" date="2019-08" db="EMBL/GenBank/DDBJ databases">
        <authorList>
            <person name="Kucharzyk K."/>
            <person name="Murdoch R.W."/>
            <person name="Higgins S."/>
            <person name="Loffler F."/>
        </authorList>
    </citation>
    <scope>NUCLEOTIDE SEQUENCE</scope>
</reference>
<proteinExistence type="predicted"/>
<gene>
    <name evidence="2" type="ORF">SDC9_201664</name>
</gene>
<evidence type="ECO:0000313" key="2">
    <source>
        <dbReference type="EMBL" id="MPN53995.1"/>
    </source>
</evidence>
<protein>
    <submittedName>
        <fullName evidence="2">Uncharacterized protein</fullName>
    </submittedName>
</protein>
<comment type="caution">
    <text evidence="2">The sequence shown here is derived from an EMBL/GenBank/DDBJ whole genome shotgun (WGS) entry which is preliminary data.</text>
</comment>
<sequence>MVHRKTCAKQAKHHGDKAPGHKARGARIELLRIRIGKLREENTLRAFNQLAVDDFTPAKRCGPER</sequence>
<evidence type="ECO:0000256" key="1">
    <source>
        <dbReference type="SAM" id="MobiDB-lite"/>
    </source>
</evidence>
<accession>A0A645IRK3</accession>
<name>A0A645IRK3_9ZZZZ</name>
<organism evidence="2">
    <name type="scientific">bioreactor metagenome</name>
    <dbReference type="NCBI Taxonomy" id="1076179"/>
    <lineage>
        <taxon>unclassified sequences</taxon>
        <taxon>metagenomes</taxon>
        <taxon>ecological metagenomes</taxon>
    </lineage>
</organism>
<dbReference type="AlphaFoldDB" id="A0A645IRK3"/>
<dbReference type="EMBL" id="VSSQ01121758">
    <property type="protein sequence ID" value="MPN53995.1"/>
    <property type="molecule type" value="Genomic_DNA"/>
</dbReference>
<feature type="region of interest" description="Disordered" evidence="1">
    <location>
        <begin position="1"/>
        <end position="23"/>
    </location>
</feature>